<dbReference type="RefSeq" id="WP_211939190.1">
    <property type="nucleotide sequence ID" value="NZ_CP073078.1"/>
</dbReference>
<gene>
    <name evidence="2" type="ORF">KCG34_04435</name>
</gene>
<evidence type="ECO:0000313" key="3">
    <source>
        <dbReference type="Proteomes" id="UP000676409"/>
    </source>
</evidence>
<dbReference type="InterPro" id="IPR019301">
    <property type="entry name" value="Flagellar_prot_FlgJ_N"/>
</dbReference>
<proteinExistence type="predicted"/>
<name>A0A975G1G2_9CAUL</name>
<evidence type="ECO:0000259" key="1">
    <source>
        <dbReference type="Pfam" id="PF10135"/>
    </source>
</evidence>
<dbReference type="Proteomes" id="UP000676409">
    <property type="component" value="Chromosome"/>
</dbReference>
<keyword evidence="3" id="KW-1185">Reference proteome</keyword>
<dbReference type="Pfam" id="PF10135">
    <property type="entry name" value="Rod-binding"/>
    <property type="match status" value="1"/>
</dbReference>
<feature type="domain" description="Flagellar protein FlgJ N-terminal" evidence="1">
    <location>
        <begin position="57"/>
        <end position="103"/>
    </location>
</feature>
<dbReference type="AlphaFoldDB" id="A0A975G1G2"/>
<protein>
    <submittedName>
        <fullName evidence="2">Rod-binding protein</fullName>
    </submittedName>
</protein>
<organism evidence="2 3">
    <name type="scientific">Phenylobacterium montanum</name>
    <dbReference type="NCBI Taxonomy" id="2823693"/>
    <lineage>
        <taxon>Bacteria</taxon>
        <taxon>Pseudomonadati</taxon>
        <taxon>Pseudomonadota</taxon>
        <taxon>Alphaproteobacteria</taxon>
        <taxon>Caulobacterales</taxon>
        <taxon>Caulobacteraceae</taxon>
        <taxon>Phenylobacterium</taxon>
    </lineage>
</organism>
<dbReference type="EMBL" id="CP073078">
    <property type="protein sequence ID" value="QUD89140.1"/>
    <property type="molecule type" value="Genomic_DNA"/>
</dbReference>
<reference evidence="2" key="1">
    <citation type="submission" date="2021-04" db="EMBL/GenBank/DDBJ databases">
        <title>The complete genome sequence of Caulobacter sp. S6.</title>
        <authorList>
            <person name="Tang Y."/>
            <person name="Ouyang W."/>
            <person name="Liu Q."/>
            <person name="Huang B."/>
            <person name="Guo Z."/>
            <person name="Lei P."/>
        </authorList>
    </citation>
    <scope>NUCLEOTIDE SEQUENCE</scope>
    <source>
        <strain evidence="2">S6</strain>
    </source>
</reference>
<sequence>MSGYSAITTPISLLTPAARTPALGAVQMSASETARRAAIKKTATDFEASFLSTMMSQMFDGVQTSAPFGGGEGEQAYKSFMVEAYAKQMAARGGVGVAAAVQREMLKMQGLSQE</sequence>
<dbReference type="KEGG" id="caul:KCG34_04435"/>
<evidence type="ECO:0000313" key="2">
    <source>
        <dbReference type="EMBL" id="QUD89140.1"/>
    </source>
</evidence>
<accession>A0A975G1G2</accession>